<evidence type="ECO:0000313" key="3">
    <source>
        <dbReference type="Proteomes" id="UP001458946"/>
    </source>
</evidence>
<dbReference type="InterPro" id="IPR020843">
    <property type="entry name" value="ER"/>
</dbReference>
<dbReference type="InterPro" id="IPR013149">
    <property type="entry name" value="ADH-like_C"/>
</dbReference>
<gene>
    <name evidence="2" type="primary">acuI</name>
    <name evidence="2" type="ORF">Dxin01_00334</name>
</gene>
<dbReference type="Gene3D" id="3.90.180.10">
    <property type="entry name" value="Medium-chain alcohol dehydrogenases, catalytic domain"/>
    <property type="match status" value="1"/>
</dbReference>
<organism evidence="2 3">
    <name type="scientific">Deinococcus xinjiangensis</name>
    <dbReference type="NCBI Taxonomy" id="457454"/>
    <lineage>
        <taxon>Bacteria</taxon>
        <taxon>Thermotogati</taxon>
        <taxon>Deinococcota</taxon>
        <taxon>Deinococci</taxon>
        <taxon>Deinococcales</taxon>
        <taxon>Deinococcaceae</taxon>
        <taxon>Deinococcus</taxon>
    </lineage>
</organism>
<dbReference type="Gene3D" id="3.40.50.720">
    <property type="entry name" value="NAD(P)-binding Rossmann-like Domain"/>
    <property type="match status" value="1"/>
</dbReference>
<keyword evidence="3" id="KW-1185">Reference proteome</keyword>
<reference evidence="2 3" key="1">
    <citation type="submission" date="2024-02" db="EMBL/GenBank/DDBJ databases">
        <title>Deinococcus xinjiangensis NBRC 107630.</title>
        <authorList>
            <person name="Ichikawa N."/>
            <person name="Katano-Makiyama Y."/>
            <person name="Hidaka K."/>
        </authorList>
    </citation>
    <scope>NUCLEOTIDE SEQUENCE [LARGE SCALE GENOMIC DNA]</scope>
    <source>
        <strain evidence="2 3">NBRC 107630</strain>
    </source>
</reference>
<dbReference type="Pfam" id="PF00107">
    <property type="entry name" value="ADH_zinc_N"/>
    <property type="match status" value="1"/>
</dbReference>
<dbReference type="PANTHER" id="PTHR43677">
    <property type="entry name" value="SHORT-CHAIN DEHYDROGENASE/REDUCTASE"/>
    <property type="match status" value="1"/>
</dbReference>
<dbReference type="InterPro" id="IPR013154">
    <property type="entry name" value="ADH-like_N"/>
</dbReference>
<dbReference type="RefSeq" id="WP_353540591.1">
    <property type="nucleotide sequence ID" value="NZ_BAABRN010000002.1"/>
</dbReference>
<dbReference type="InterPro" id="IPR014188">
    <property type="entry name" value="Acrylyl-CoA_reductase_AcuI"/>
</dbReference>
<comment type="caution">
    <text evidence="2">The sequence shown here is derived from an EMBL/GenBank/DDBJ whole genome shotgun (WGS) entry which is preliminary data.</text>
</comment>
<accession>A0ABP9V5Q6</accession>
<sequence>MANPVPESFLALRMIKDEAGAVRPEFQTLPTSDLTGGDTLIKVLYSSLNYKDGLALAGRTGILRSYPMTPGIDLVGEVLSSDTGELTAGQSVILTGYGTGERQNGGYAELARAQAAHLVPLPAGTAPQWAMSVGTAGLTAMLAVMALEDHGVKPDDGEVLVTGAAGGVGSTAVSLLATAGYNVIASTGRPAEEAYLRELGASGLIHRDELSSLKRPLEKERWAGVIDNVGSTTLAGAIASTRTHGTVAACGNAGGTDLPSTVFPFILRGVTLAGIDSNNCPMPRRKAAWERLARDLPASKLAGVTTTHDLRDLPQLAQEILAGKVRGRTVIRVQD</sequence>
<dbReference type="Pfam" id="PF08240">
    <property type="entry name" value="ADH_N"/>
    <property type="match status" value="1"/>
</dbReference>
<dbReference type="PANTHER" id="PTHR43677:SF1">
    <property type="entry name" value="ACRYLYL-COA REDUCTASE ACUI-RELATED"/>
    <property type="match status" value="1"/>
</dbReference>
<dbReference type="Proteomes" id="UP001458946">
    <property type="component" value="Unassembled WGS sequence"/>
</dbReference>
<dbReference type="SUPFAM" id="SSF51735">
    <property type="entry name" value="NAD(P)-binding Rossmann-fold domains"/>
    <property type="match status" value="1"/>
</dbReference>
<dbReference type="SUPFAM" id="SSF50129">
    <property type="entry name" value="GroES-like"/>
    <property type="match status" value="1"/>
</dbReference>
<feature type="domain" description="Enoyl reductase (ER)" evidence="1">
    <location>
        <begin position="20"/>
        <end position="331"/>
    </location>
</feature>
<evidence type="ECO:0000313" key="2">
    <source>
        <dbReference type="EMBL" id="GAA5500612.1"/>
    </source>
</evidence>
<protein>
    <submittedName>
        <fullName evidence="2">Acrylyl-CoA reductase AcuI</fullName>
    </submittedName>
</protein>
<evidence type="ECO:0000259" key="1">
    <source>
        <dbReference type="SMART" id="SM00829"/>
    </source>
</evidence>
<name>A0ABP9V5Q6_9DEIO</name>
<dbReference type="InterPro" id="IPR011032">
    <property type="entry name" value="GroES-like_sf"/>
</dbReference>
<dbReference type="EMBL" id="BAABRN010000002">
    <property type="protein sequence ID" value="GAA5500612.1"/>
    <property type="molecule type" value="Genomic_DNA"/>
</dbReference>
<dbReference type="InterPro" id="IPR036291">
    <property type="entry name" value="NAD(P)-bd_dom_sf"/>
</dbReference>
<dbReference type="CDD" id="cd08288">
    <property type="entry name" value="MDR_yhdh"/>
    <property type="match status" value="1"/>
</dbReference>
<dbReference type="NCBIfam" id="TIGR02823">
    <property type="entry name" value="oxido_YhdH"/>
    <property type="match status" value="1"/>
</dbReference>
<proteinExistence type="predicted"/>
<dbReference type="InterPro" id="IPR051397">
    <property type="entry name" value="Zn-ADH-like_protein"/>
</dbReference>
<dbReference type="SMART" id="SM00829">
    <property type="entry name" value="PKS_ER"/>
    <property type="match status" value="1"/>
</dbReference>